<dbReference type="Proteomes" id="UP001221898">
    <property type="component" value="Unassembled WGS sequence"/>
</dbReference>
<feature type="compositionally biased region" description="Basic and acidic residues" evidence="1">
    <location>
        <begin position="69"/>
        <end position="78"/>
    </location>
</feature>
<evidence type="ECO:0000313" key="2">
    <source>
        <dbReference type="EMBL" id="KAJ8414583.1"/>
    </source>
</evidence>
<dbReference type="AlphaFoldDB" id="A0AAD7WZE9"/>
<gene>
    <name evidence="2" type="ORF">AAFF_G00037850</name>
</gene>
<reference evidence="2" key="1">
    <citation type="journal article" date="2023" name="Science">
        <title>Genome structures resolve the early diversification of teleost fishes.</title>
        <authorList>
            <person name="Parey E."/>
            <person name="Louis A."/>
            <person name="Montfort J."/>
            <person name="Bouchez O."/>
            <person name="Roques C."/>
            <person name="Iampietro C."/>
            <person name="Lluch J."/>
            <person name="Castinel A."/>
            <person name="Donnadieu C."/>
            <person name="Desvignes T."/>
            <person name="Floi Bucao C."/>
            <person name="Jouanno E."/>
            <person name="Wen M."/>
            <person name="Mejri S."/>
            <person name="Dirks R."/>
            <person name="Jansen H."/>
            <person name="Henkel C."/>
            <person name="Chen W.J."/>
            <person name="Zahm M."/>
            <person name="Cabau C."/>
            <person name="Klopp C."/>
            <person name="Thompson A.W."/>
            <person name="Robinson-Rechavi M."/>
            <person name="Braasch I."/>
            <person name="Lecointre G."/>
            <person name="Bobe J."/>
            <person name="Postlethwait J.H."/>
            <person name="Berthelot C."/>
            <person name="Roest Crollius H."/>
            <person name="Guiguen Y."/>
        </authorList>
    </citation>
    <scope>NUCLEOTIDE SEQUENCE</scope>
    <source>
        <strain evidence="2">NC1722</strain>
    </source>
</reference>
<keyword evidence="3" id="KW-1185">Reference proteome</keyword>
<comment type="caution">
    <text evidence="2">The sequence shown here is derived from an EMBL/GenBank/DDBJ whole genome shotgun (WGS) entry which is preliminary data.</text>
</comment>
<feature type="region of interest" description="Disordered" evidence="1">
    <location>
        <begin position="63"/>
        <end position="89"/>
    </location>
</feature>
<protein>
    <submittedName>
        <fullName evidence="2">Uncharacterized protein</fullName>
    </submittedName>
</protein>
<proteinExistence type="predicted"/>
<accession>A0AAD7WZE9</accession>
<evidence type="ECO:0000256" key="1">
    <source>
        <dbReference type="SAM" id="MobiDB-lite"/>
    </source>
</evidence>
<dbReference type="EMBL" id="JAINUG010000012">
    <property type="protein sequence ID" value="KAJ8414583.1"/>
    <property type="molecule type" value="Genomic_DNA"/>
</dbReference>
<evidence type="ECO:0000313" key="3">
    <source>
        <dbReference type="Proteomes" id="UP001221898"/>
    </source>
</evidence>
<organism evidence="2 3">
    <name type="scientific">Aldrovandia affinis</name>
    <dbReference type="NCBI Taxonomy" id="143900"/>
    <lineage>
        <taxon>Eukaryota</taxon>
        <taxon>Metazoa</taxon>
        <taxon>Chordata</taxon>
        <taxon>Craniata</taxon>
        <taxon>Vertebrata</taxon>
        <taxon>Euteleostomi</taxon>
        <taxon>Actinopterygii</taxon>
        <taxon>Neopterygii</taxon>
        <taxon>Teleostei</taxon>
        <taxon>Notacanthiformes</taxon>
        <taxon>Halosauridae</taxon>
        <taxon>Aldrovandia</taxon>
    </lineage>
</organism>
<sequence length="105" mass="10964">MSPTGASVGVRLNPPWLGDLCSSARTSLKTWHGSSGRPVSRCQSAPLLSVTGTAAICHAQPACHGGPAYRRDDRKTPEGHSLPPGSGGEIASIARWTSAEWNCRA</sequence>
<name>A0AAD7WZE9_9TELE</name>